<gene>
    <name evidence="3" type="ORF">CGK74_09370</name>
</gene>
<dbReference type="PANTHER" id="PTHR30015">
    <property type="entry name" value="MRR RESTRICTION SYSTEM PROTEIN"/>
    <property type="match status" value="1"/>
</dbReference>
<dbReference type="Gene3D" id="3.40.1350.10">
    <property type="match status" value="1"/>
</dbReference>
<feature type="domain" description="Restriction system protein Mrr-like N-terminal" evidence="2">
    <location>
        <begin position="55"/>
        <end position="138"/>
    </location>
</feature>
<accession>A0A235EYE2</accession>
<evidence type="ECO:0000259" key="2">
    <source>
        <dbReference type="Pfam" id="PF14338"/>
    </source>
</evidence>
<dbReference type="InterPro" id="IPR025745">
    <property type="entry name" value="Mrr-like_N_dom"/>
</dbReference>
<reference evidence="3 4" key="1">
    <citation type="submission" date="2017-07" db="EMBL/GenBank/DDBJ databases">
        <title>Thauera sp. KNDSS-Mac4 genome sequence and assembly.</title>
        <authorList>
            <person name="Mayilraj S."/>
        </authorList>
    </citation>
    <scope>NUCLEOTIDE SEQUENCE [LARGE SCALE GENOMIC DNA]</scope>
    <source>
        <strain evidence="3 4">KNDSS-Mac4</strain>
    </source>
</reference>
<evidence type="ECO:0008006" key="5">
    <source>
        <dbReference type="Google" id="ProtNLM"/>
    </source>
</evidence>
<evidence type="ECO:0000259" key="1">
    <source>
        <dbReference type="Pfam" id="PF04471"/>
    </source>
</evidence>
<dbReference type="Pfam" id="PF14338">
    <property type="entry name" value="Mrr_N"/>
    <property type="match status" value="1"/>
</dbReference>
<protein>
    <recommendedName>
        <fullName evidence="5">Restriction endonuclease</fullName>
    </recommendedName>
</protein>
<dbReference type="EMBL" id="NOIH01000009">
    <property type="protein sequence ID" value="OYD54068.1"/>
    <property type="molecule type" value="Genomic_DNA"/>
</dbReference>
<dbReference type="PROSITE" id="PS50890">
    <property type="entry name" value="PUA"/>
    <property type="match status" value="1"/>
</dbReference>
<dbReference type="Proteomes" id="UP000215181">
    <property type="component" value="Unassembled WGS sequence"/>
</dbReference>
<organism evidence="3 4">
    <name type="scientific">Thauera propionica</name>
    <dbReference type="NCBI Taxonomy" id="2019431"/>
    <lineage>
        <taxon>Bacteria</taxon>
        <taxon>Pseudomonadati</taxon>
        <taxon>Pseudomonadota</taxon>
        <taxon>Betaproteobacteria</taxon>
        <taxon>Rhodocyclales</taxon>
        <taxon>Zoogloeaceae</taxon>
        <taxon>Thauera</taxon>
    </lineage>
</organism>
<dbReference type="GO" id="GO:0015666">
    <property type="term" value="F:restriction endodeoxyribonuclease activity"/>
    <property type="evidence" value="ECO:0007669"/>
    <property type="project" value="TreeGrafter"/>
</dbReference>
<evidence type="ECO:0000313" key="3">
    <source>
        <dbReference type="EMBL" id="OYD54068.1"/>
    </source>
</evidence>
<dbReference type="PANTHER" id="PTHR30015:SF7">
    <property type="entry name" value="TYPE IV METHYL-DIRECTED RESTRICTION ENZYME ECOKMRR"/>
    <property type="match status" value="1"/>
</dbReference>
<keyword evidence="4" id="KW-1185">Reference proteome</keyword>
<proteinExistence type="predicted"/>
<dbReference type="InterPro" id="IPR052906">
    <property type="entry name" value="Type_IV_Methyl-Rstrct_Enzyme"/>
</dbReference>
<evidence type="ECO:0000313" key="4">
    <source>
        <dbReference type="Proteomes" id="UP000215181"/>
    </source>
</evidence>
<sequence>MLRFNEQNQFLHAYVVFLERRGLSERSEFRSLGRNTAYASFAPPQDSDLMSVPKYHELIRPLLDLVADGRPRNLREASQELAEHLGLTEEDLAETLPSGYPRYLNRVGWAKSDLNKTGLIESCGRGMFKISTKGRFALPDLPVKLDRKYFECHGFGSWKATAASENAPVSAAAQFDETLTPEEQIDETLKELQEALEQEVLTQLRAISPASFERFVVRLLAAMGYGVGEVTGRSGDGGIDGVIYEDRLKLDRIYLQAKRWTDAPVGGPDINGFLGALAKHGANRGVFVTTSRFTQDARRAVELPHLRLVLIDGEELARLAVEHNVGVSIKRKIELKRLDTDFFDDL</sequence>
<dbReference type="InterPro" id="IPR011856">
    <property type="entry name" value="tRNA_endonuc-like_dom_sf"/>
</dbReference>
<dbReference type="AlphaFoldDB" id="A0A235EYE2"/>
<dbReference type="InterPro" id="IPR011335">
    <property type="entry name" value="Restrct_endonuc-II-like"/>
</dbReference>
<dbReference type="GO" id="GO:0009307">
    <property type="term" value="P:DNA restriction-modification system"/>
    <property type="evidence" value="ECO:0007669"/>
    <property type="project" value="InterPro"/>
</dbReference>
<dbReference type="Pfam" id="PF04471">
    <property type="entry name" value="Mrr_cat"/>
    <property type="match status" value="1"/>
</dbReference>
<dbReference type="SUPFAM" id="SSF52980">
    <property type="entry name" value="Restriction endonuclease-like"/>
    <property type="match status" value="1"/>
</dbReference>
<name>A0A235EYE2_9RHOO</name>
<feature type="domain" description="Restriction endonuclease type IV Mrr" evidence="1">
    <location>
        <begin position="204"/>
        <end position="319"/>
    </location>
</feature>
<dbReference type="GO" id="GO:0003677">
    <property type="term" value="F:DNA binding"/>
    <property type="evidence" value="ECO:0007669"/>
    <property type="project" value="InterPro"/>
</dbReference>
<comment type="caution">
    <text evidence="3">The sequence shown here is derived from an EMBL/GenBank/DDBJ whole genome shotgun (WGS) entry which is preliminary data.</text>
</comment>
<dbReference type="InterPro" id="IPR007560">
    <property type="entry name" value="Restrct_endonuc_IV_Mrr"/>
</dbReference>